<accession>C7RVQ9</accession>
<evidence type="ECO:0000313" key="2">
    <source>
        <dbReference type="EMBL" id="ACV37719.1"/>
    </source>
</evidence>
<dbReference type="KEGG" id="app:CAP2UW1_4586"/>
<geneLocation type="plasmid" evidence="2">
    <name>pAph01</name>
</geneLocation>
<reference evidence="2" key="2">
    <citation type="submission" date="2009-09" db="EMBL/GenBank/DDBJ databases">
        <title>Complete sequence of plasmid1 of Candidatus Accumulibacter phosphatis clade IIA str. UW-1.</title>
        <authorList>
            <consortium name="US DOE Joint Genome Institute"/>
            <person name="Martin H.G."/>
            <person name="Ivanova N."/>
            <person name="Kunin V."/>
            <person name="Warnecke F."/>
            <person name="Barry K."/>
            <person name="He S."/>
            <person name="Salamov A."/>
            <person name="Szeto E."/>
            <person name="Dalin E."/>
            <person name="Pangilinan J.L."/>
            <person name="Lapidus A."/>
            <person name="Lowry S."/>
            <person name="Kyrpides N.C."/>
            <person name="McMahon K.D."/>
            <person name="Hugenholtz P."/>
        </authorList>
    </citation>
    <scope>NUCLEOTIDE SEQUENCE [LARGE SCALE GENOMIC DNA]</scope>
    <source>
        <strain evidence="2">UW-1</strain>
        <plasmid evidence="2">pAph01</plasmid>
        <plasmid>UW-1</plasmid>
    </source>
</reference>
<organism evidence="2">
    <name type="scientific">Accumulibacter regalis</name>
    <dbReference type="NCBI Taxonomy" id="522306"/>
    <lineage>
        <taxon>Bacteria</taxon>
        <taxon>Pseudomonadati</taxon>
        <taxon>Pseudomonadota</taxon>
        <taxon>Betaproteobacteria</taxon>
        <taxon>Candidatus Accumulibacter</taxon>
    </lineage>
</organism>
<proteinExistence type="predicted"/>
<reference evidence="2" key="1">
    <citation type="submission" date="2009-08" db="EMBL/GenBank/DDBJ databases">
        <authorList>
            <consortium name="US DOE Joint Genome Institute"/>
            <person name="Lucas S."/>
            <person name="Copeland A."/>
            <person name="Lapidus A."/>
            <person name="Glavina del Rio T."/>
            <person name="Dalin E."/>
            <person name="Tice H."/>
            <person name="Bruce D."/>
            <person name="Barry K."/>
            <person name="Pitluck S."/>
            <person name="Lowry S."/>
            <person name="Larimer F."/>
            <person name="Land M."/>
            <person name="Hauser L."/>
            <person name="Kyrpides N."/>
            <person name="Ivanova N."/>
            <person name="McMahon K.D."/>
            <person name="Hugenholtz P."/>
        </authorList>
    </citation>
    <scope>NUCLEOTIDE SEQUENCE</scope>
    <source>
        <strain evidence="2">UW-1</strain>
        <plasmid evidence="2">pAph01</plasmid>
    </source>
</reference>
<evidence type="ECO:0008006" key="3">
    <source>
        <dbReference type="Google" id="ProtNLM"/>
    </source>
</evidence>
<keyword evidence="2" id="KW-0614">Plasmid</keyword>
<evidence type="ECO:0000256" key="1">
    <source>
        <dbReference type="SAM" id="MobiDB-lite"/>
    </source>
</evidence>
<dbReference type="AlphaFoldDB" id="C7RVQ9"/>
<dbReference type="HOGENOM" id="CLU_199172_0_0_4"/>
<gene>
    <name evidence="2" type="ordered locus">CAP2UW1_4586</name>
</gene>
<feature type="region of interest" description="Disordered" evidence="1">
    <location>
        <begin position="1"/>
        <end position="61"/>
    </location>
</feature>
<sequence length="61" mass="6327">MAAAKKPGQSTGNQGGIYQEVGPKGGKQPNYTTVADNRPLPPTTKPGHGWAPVKVTPNSSR</sequence>
<protein>
    <recommendedName>
        <fullName evidence="3">YjzC family protein</fullName>
    </recommendedName>
</protein>
<dbReference type="OrthoDB" id="5245039at2"/>
<name>C7RVQ9_ACCRE</name>
<dbReference type="EMBL" id="CP001716">
    <property type="protein sequence ID" value="ACV37719.1"/>
    <property type="molecule type" value="Genomic_DNA"/>
</dbReference>